<dbReference type="AlphaFoldDB" id="A0A8J5MKX4"/>
<proteinExistence type="predicted"/>
<reference evidence="1" key="1">
    <citation type="journal article" date="2021" name="Sci. Adv.">
        <title>The American lobster genome reveals insights on longevity, neural, and immune adaptations.</title>
        <authorList>
            <person name="Polinski J.M."/>
            <person name="Zimin A.V."/>
            <person name="Clark K.F."/>
            <person name="Kohn A.B."/>
            <person name="Sadowski N."/>
            <person name="Timp W."/>
            <person name="Ptitsyn A."/>
            <person name="Khanna P."/>
            <person name="Romanova D.Y."/>
            <person name="Williams P."/>
            <person name="Greenwood S.J."/>
            <person name="Moroz L.L."/>
            <person name="Walt D.R."/>
            <person name="Bodnar A.G."/>
        </authorList>
    </citation>
    <scope>NUCLEOTIDE SEQUENCE</scope>
    <source>
        <strain evidence="1">GMGI-L3</strain>
    </source>
</reference>
<comment type="caution">
    <text evidence="1">The sequence shown here is derived from an EMBL/GenBank/DDBJ whole genome shotgun (WGS) entry which is preliminary data.</text>
</comment>
<dbReference type="Proteomes" id="UP000747542">
    <property type="component" value="Unassembled WGS sequence"/>
</dbReference>
<name>A0A8J5MKX4_HOMAM</name>
<gene>
    <name evidence="1" type="ORF">Hamer_G024584</name>
</gene>
<evidence type="ECO:0000313" key="2">
    <source>
        <dbReference type="Proteomes" id="UP000747542"/>
    </source>
</evidence>
<dbReference type="EMBL" id="JAHLQT010042002">
    <property type="protein sequence ID" value="KAG7155318.1"/>
    <property type="molecule type" value="Genomic_DNA"/>
</dbReference>
<protein>
    <submittedName>
        <fullName evidence="1">Uncharacterized protein</fullName>
    </submittedName>
</protein>
<keyword evidence="2" id="KW-1185">Reference proteome</keyword>
<organism evidence="1 2">
    <name type="scientific">Homarus americanus</name>
    <name type="common">American lobster</name>
    <dbReference type="NCBI Taxonomy" id="6706"/>
    <lineage>
        <taxon>Eukaryota</taxon>
        <taxon>Metazoa</taxon>
        <taxon>Ecdysozoa</taxon>
        <taxon>Arthropoda</taxon>
        <taxon>Crustacea</taxon>
        <taxon>Multicrustacea</taxon>
        <taxon>Malacostraca</taxon>
        <taxon>Eumalacostraca</taxon>
        <taxon>Eucarida</taxon>
        <taxon>Decapoda</taxon>
        <taxon>Pleocyemata</taxon>
        <taxon>Astacidea</taxon>
        <taxon>Nephropoidea</taxon>
        <taxon>Nephropidae</taxon>
        <taxon>Homarus</taxon>
    </lineage>
</organism>
<accession>A0A8J5MKX4</accession>
<sequence length="192" mass="21511">MENKQKNKKDRILLKRIRFQDICFVLTFIVTLIPMVQAHDTTDPSMTFNHPQAPEEVTGHGYYPHHDLVDEELESDGGSDTITSTSANKQTVTLFDTVKNKLIEHVDTVSFGRENPECGQRLLCHLNRSGWHDGMLGTASNYFVSMILSLFSPSSGFQGNLDAANYGRESEECAERYPTCPSVLGDLLPSTR</sequence>
<evidence type="ECO:0000313" key="1">
    <source>
        <dbReference type="EMBL" id="KAG7155318.1"/>
    </source>
</evidence>